<dbReference type="PANTHER" id="PTHR47941">
    <property type="entry name" value="PENTATRICOPEPTIDE REPEAT-CONTAINING PROTEIN 3, MITOCHONDRIAL"/>
    <property type="match status" value="1"/>
</dbReference>
<evidence type="ECO:0000313" key="5">
    <source>
        <dbReference type="EnsemblPlants" id="KRH13389"/>
    </source>
</evidence>
<gene>
    <name evidence="4" type="ORF">GLYMA_15G236000</name>
</gene>
<evidence type="ECO:0000313" key="4">
    <source>
        <dbReference type="EMBL" id="KRH13389.1"/>
    </source>
</evidence>
<accession>A0A0R0G556</accession>
<dbReference type="Pfam" id="PF13041">
    <property type="entry name" value="PPR_2"/>
    <property type="match status" value="3"/>
</dbReference>
<proteinExistence type="inferred from homology"/>
<dbReference type="Gene3D" id="1.25.40.10">
    <property type="entry name" value="Tetratricopeptide repeat domain"/>
    <property type="match status" value="3"/>
</dbReference>
<reference evidence="4" key="3">
    <citation type="submission" date="2018-07" db="EMBL/GenBank/DDBJ databases">
        <title>WGS assembly of Glycine max.</title>
        <authorList>
            <person name="Schmutz J."/>
            <person name="Cannon S."/>
            <person name="Schlueter J."/>
            <person name="Ma J."/>
            <person name="Mitros T."/>
            <person name="Nelson W."/>
            <person name="Hyten D."/>
            <person name="Song Q."/>
            <person name="Thelen J."/>
            <person name="Cheng J."/>
            <person name="Xu D."/>
            <person name="Hellsten U."/>
            <person name="May G."/>
            <person name="Yu Y."/>
            <person name="Sakurai T."/>
            <person name="Umezawa T."/>
            <person name="Bhattacharyya M."/>
            <person name="Sandhu D."/>
            <person name="Valliyodan B."/>
            <person name="Lindquist E."/>
            <person name="Peto M."/>
            <person name="Grant D."/>
            <person name="Shu S."/>
            <person name="Goodstein D."/>
            <person name="Barry K."/>
            <person name="Futrell-Griggs M."/>
            <person name="Abernathy B."/>
            <person name="Du J."/>
            <person name="Tian Z."/>
            <person name="Zhu L."/>
            <person name="Gill N."/>
            <person name="Joshi T."/>
            <person name="Libault M."/>
            <person name="Sethuraman A."/>
            <person name="Zhang X."/>
            <person name="Shinozaki K."/>
            <person name="Nguyen H."/>
            <person name="Wing R."/>
            <person name="Cregan P."/>
            <person name="Specht J."/>
            <person name="Grimwood J."/>
            <person name="Rokhsar D."/>
            <person name="Stacey G."/>
            <person name="Shoemaker R."/>
            <person name="Jackson S."/>
        </authorList>
    </citation>
    <scope>NUCLEOTIDE SEQUENCE</scope>
    <source>
        <tissue evidence="4">Callus</tissue>
    </source>
</reference>
<reference evidence="4 5" key="1">
    <citation type="journal article" date="2010" name="Nature">
        <title>Genome sequence of the palaeopolyploid soybean.</title>
        <authorList>
            <person name="Schmutz J."/>
            <person name="Cannon S.B."/>
            <person name="Schlueter J."/>
            <person name="Ma J."/>
            <person name="Mitros T."/>
            <person name="Nelson W."/>
            <person name="Hyten D.L."/>
            <person name="Song Q."/>
            <person name="Thelen J.J."/>
            <person name="Cheng J."/>
            <person name="Xu D."/>
            <person name="Hellsten U."/>
            <person name="May G.D."/>
            <person name="Yu Y."/>
            <person name="Sakurai T."/>
            <person name="Umezawa T."/>
            <person name="Bhattacharyya M.K."/>
            <person name="Sandhu D."/>
            <person name="Valliyodan B."/>
            <person name="Lindquist E."/>
            <person name="Peto M."/>
            <person name="Grant D."/>
            <person name="Shu S."/>
            <person name="Goodstein D."/>
            <person name="Barry K."/>
            <person name="Futrell-Griggs M."/>
            <person name="Abernathy B."/>
            <person name="Du J."/>
            <person name="Tian Z."/>
            <person name="Zhu L."/>
            <person name="Gill N."/>
            <person name="Joshi T."/>
            <person name="Libault M."/>
            <person name="Sethuraman A."/>
            <person name="Zhang X.-C."/>
            <person name="Shinozaki K."/>
            <person name="Nguyen H.T."/>
            <person name="Wing R.A."/>
            <person name="Cregan P."/>
            <person name="Specht J."/>
            <person name="Grimwood J."/>
            <person name="Rokhsar D."/>
            <person name="Stacey G."/>
            <person name="Shoemaker R.C."/>
            <person name="Jackson S.A."/>
        </authorList>
    </citation>
    <scope>NUCLEOTIDE SEQUENCE</scope>
    <source>
        <strain evidence="5">cv. Williams 82</strain>
        <tissue evidence="4">Callus</tissue>
    </source>
</reference>
<reference evidence="5" key="2">
    <citation type="submission" date="2018-02" db="UniProtKB">
        <authorList>
            <consortium name="EnsemblPlants"/>
        </authorList>
    </citation>
    <scope>IDENTIFICATION</scope>
    <source>
        <strain evidence="5">Williams 82</strain>
    </source>
</reference>
<keyword evidence="6" id="KW-1185">Reference proteome</keyword>
<dbReference type="NCBIfam" id="TIGR00756">
    <property type="entry name" value="PPR"/>
    <property type="match status" value="4"/>
</dbReference>
<keyword evidence="2" id="KW-0677">Repeat</keyword>
<dbReference type="Proteomes" id="UP000008827">
    <property type="component" value="Chromosome 15"/>
</dbReference>
<dbReference type="EMBL" id="CM000848">
    <property type="protein sequence ID" value="KRH13389.1"/>
    <property type="molecule type" value="Genomic_DNA"/>
</dbReference>
<dbReference type="EnsemblPlants" id="KRH13389">
    <property type="protein sequence ID" value="KRH13389"/>
    <property type="gene ID" value="GLYMA_15G236000"/>
</dbReference>
<dbReference type="PROSITE" id="PS51375">
    <property type="entry name" value="PPR"/>
    <property type="match status" value="3"/>
</dbReference>
<dbReference type="AlphaFoldDB" id="A0A0R0G556"/>
<protein>
    <recommendedName>
        <fullName evidence="7">Pentacotripeptide-repeat region of PRORP domain-containing protein</fullName>
    </recommendedName>
</protein>
<evidence type="ECO:0008006" key="7">
    <source>
        <dbReference type="Google" id="ProtNLM"/>
    </source>
</evidence>
<dbReference type="OMA" id="HLSTENW"/>
<evidence type="ECO:0000256" key="3">
    <source>
        <dbReference type="PROSITE-ProRule" id="PRU00708"/>
    </source>
</evidence>
<dbReference type="Pfam" id="PF12854">
    <property type="entry name" value="PPR_1"/>
    <property type="match status" value="1"/>
</dbReference>
<dbReference type="STRING" id="3847.A0A0R0G556"/>
<comment type="similarity">
    <text evidence="1">Belongs to the PPR family. P subfamily.</text>
</comment>
<dbReference type="InterPro" id="IPR011990">
    <property type="entry name" value="TPR-like_helical_dom_sf"/>
</dbReference>
<feature type="repeat" description="PPR" evidence="3">
    <location>
        <begin position="69"/>
        <end position="103"/>
    </location>
</feature>
<evidence type="ECO:0000256" key="1">
    <source>
        <dbReference type="ARBA" id="ARBA00007626"/>
    </source>
</evidence>
<dbReference type="InterPro" id="IPR002885">
    <property type="entry name" value="PPR_rpt"/>
</dbReference>
<evidence type="ECO:0000313" key="6">
    <source>
        <dbReference type="Proteomes" id="UP000008827"/>
    </source>
</evidence>
<evidence type="ECO:0000256" key="2">
    <source>
        <dbReference type="ARBA" id="ARBA00022737"/>
    </source>
</evidence>
<dbReference type="PaxDb" id="3847-GLYMA15G37750.2"/>
<dbReference type="Gramene" id="KRH13389">
    <property type="protein sequence ID" value="KRH13389"/>
    <property type="gene ID" value="GLYMA_15G236000"/>
</dbReference>
<feature type="repeat" description="PPR" evidence="3">
    <location>
        <begin position="263"/>
        <end position="297"/>
    </location>
</feature>
<feature type="repeat" description="PPR" evidence="3">
    <location>
        <begin position="104"/>
        <end position="138"/>
    </location>
</feature>
<dbReference type="SMR" id="A0A0R0G556"/>
<organism evidence="4">
    <name type="scientific">Glycine max</name>
    <name type="common">Soybean</name>
    <name type="synonym">Glycine hispida</name>
    <dbReference type="NCBI Taxonomy" id="3847"/>
    <lineage>
        <taxon>Eukaryota</taxon>
        <taxon>Viridiplantae</taxon>
        <taxon>Streptophyta</taxon>
        <taxon>Embryophyta</taxon>
        <taxon>Tracheophyta</taxon>
        <taxon>Spermatophyta</taxon>
        <taxon>Magnoliopsida</taxon>
        <taxon>eudicotyledons</taxon>
        <taxon>Gunneridae</taxon>
        <taxon>Pentapetalae</taxon>
        <taxon>rosids</taxon>
        <taxon>fabids</taxon>
        <taxon>Fabales</taxon>
        <taxon>Fabaceae</taxon>
        <taxon>Papilionoideae</taxon>
        <taxon>50 kb inversion clade</taxon>
        <taxon>NPAAA clade</taxon>
        <taxon>indigoferoid/millettioid clade</taxon>
        <taxon>Phaseoleae</taxon>
        <taxon>Glycine</taxon>
        <taxon>Glycine subgen. Soja</taxon>
    </lineage>
</organism>
<name>A0A0R0G556_SOYBN</name>
<sequence>MQGIRMSDFWVKCCSENLCLVKTGLTIGYACESKYAEDTATIRRLCLDGKLEAAVWLQGKMVQKGVVPDVFTHSHIVNGLCKIGLPDKADLVVREMLEFGPCPNCATYNTLIKGYCAVNGVDRALYLFSTMAYAGILPNRVTCSILVCALCEKGLLMEAKSMLVEILKDDDEKGIPDLVTSSIFMDSYFKNGAIIQALNLWNQMLQNCTKVDVVAYNVLINGFCKSQLMNLAYGYACAACNIGRPDFALQLHNEMVQRGYEPDLITYTELVRGFCIRGKMKEAEELYAKILKSGLLNDHVPVQIIFNKYCKLEEPVRAFKFYQDWLESKKGHHEVLEKESCICSIEMLAVAHTSNEQSSSSICLNPVTEASSFEYYEYFHIHFSPVSSISGSYQLLIRKAIEIMCKIFAQQRMLLHGLVHIFVGSCKLNGLA</sequence>
<dbReference type="InParanoid" id="A0A0R0G556"/>